<dbReference type="AlphaFoldDB" id="A0A915HNG6"/>
<dbReference type="OMA" id="NECVANY"/>
<keyword evidence="2" id="KW-1185">Reference proteome</keyword>
<dbReference type="PANTHER" id="PTHR40288:SF2">
    <property type="entry name" value="G PROTEIN-COUPLED RECEPTOR-RELATED"/>
    <property type="match status" value="1"/>
</dbReference>
<keyword evidence="1" id="KW-0472">Membrane</keyword>
<evidence type="ECO:0000256" key="1">
    <source>
        <dbReference type="SAM" id="Phobius"/>
    </source>
</evidence>
<feature type="transmembrane region" description="Helical" evidence="1">
    <location>
        <begin position="117"/>
        <end position="138"/>
    </location>
</feature>
<dbReference type="WBParaSite" id="nRc.2.0.1.t03249-RA">
    <property type="protein sequence ID" value="nRc.2.0.1.t03249-RA"/>
    <property type="gene ID" value="nRc.2.0.1.g03249"/>
</dbReference>
<dbReference type="PANTHER" id="PTHR40288">
    <property type="entry name" value="PROTEIN CBG16535-RELATED"/>
    <property type="match status" value="1"/>
</dbReference>
<keyword evidence="1" id="KW-0812">Transmembrane</keyword>
<dbReference type="Proteomes" id="UP000887565">
    <property type="component" value="Unplaced"/>
</dbReference>
<evidence type="ECO:0000313" key="2">
    <source>
        <dbReference type="Proteomes" id="UP000887565"/>
    </source>
</evidence>
<name>A0A915HNG6_ROMCU</name>
<evidence type="ECO:0000313" key="3">
    <source>
        <dbReference type="WBParaSite" id="nRc.2.0.1.t03249-RA"/>
    </source>
</evidence>
<accession>A0A915HNG6</accession>
<feature type="transmembrane region" description="Helical" evidence="1">
    <location>
        <begin position="188"/>
        <end position="209"/>
    </location>
</feature>
<reference evidence="3" key="1">
    <citation type="submission" date="2022-11" db="UniProtKB">
        <authorList>
            <consortium name="WormBaseParasite"/>
        </authorList>
    </citation>
    <scope>IDENTIFICATION</scope>
</reference>
<sequence>MIFKVYDQFTFIWSRKILNSKICAILSIVQLFFAAAAFAQHIFSLLTFHGQIFACKFVHSPQRQKWATTTTMTTQPPNTFSSTFMSFDIIIFDFGLFEKLWGIQECIANHIDGGYLRFVWCISQILVIILFLLTICCLEKPRPILLTPILSFQSFYSIGLLILTLSGVPKFLPMLFGNIDKESLMPMLIYFAGASLNFFCTYVLWHYYWYLSDLHKPPRAPTTACSTVYRKYMTSNRKDSSIAGTPLTTNRINSVIDLVIKKKNSFATTNNNINNRISRV</sequence>
<organism evidence="2 3">
    <name type="scientific">Romanomermis culicivorax</name>
    <name type="common">Nematode worm</name>
    <dbReference type="NCBI Taxonomy" id="13658"/>
    <lineage>
        <taxon>Eukaryota</taxon>
        <taxon>Metazoa</taxon>
        <taxon>Ecdysozoa</taxon>
        <taxon>Nematoda</taxon>
        <taxon>Enoplea</taxon>
        <taxon>Dorylaimia</taxon>
        <taxon>Mermithida</taxon>
        <taxon>Mermithoidea</taxon>
        <taxon>Mermithidae</taxon>
        <taxon>Romanomermis</taxon>
    </lineage>
</organism>
<protein>
    <submittedName>
        <fullName evidence="3">Uncharacterized protein</fullName>
    </submittedName>
</protein>
<feature type="transmembrane region" description="Helical" evidence="1">
    <location>
        <begin position="145"/>
        <end position="168"/>
    </location>
</feature>
<keyword evidence="1" id="KW-1133">Transmembrane helix</keyword>
<proteinExistence type="predicted"/>